<sequence length="387" mass="43741">MAADGAGVTGDPRSGQLFDVDEGTRPTAGVSVPIHNCRLALLIRSIGKEKGEEGKKRTSLIFVSKSAYSVVVSVSFSYNRQVMEARPLKDLPIGSNFIVDFNWESNIPSRTIRDTVTISFVEENENSKEEDITEIIDVDRTADFEQPSKCIDKPILILSVPEAENFYISRLCVACDCKIIEVFAEQGMYIDTIHGSVLDDCDNFCAYEFTADLNSKMNKKITINVSTKRAISVQLIHFHFLIIGTYVTQQFLKLNTALAKNRLWIYGISLTLKPMARQNLNSSINFDNVQELLKDSQLSEKASKCYKFLKQSMTNPQFISERMVAPVSSITNTSQSEGSNTDKVAELKQYIDYKFQVLTEFLILRERNLHDKLDSISDYIKSQQKRN</sequence>
<keyword evidence="3" id="KW-1185">Reference proteome</keyword>
<evidence type="ECO:0000313" key="3">
    <source>
        <dbReference type="Proteomes" id="UP001367676"/>
    </source>
</evidence>
<evidence type="ECO:0000313" key="2">
    <source>
        <dbReference type="EMBL" id="KAK7583902.1"/>
    </source>
</evidence>
<reference evidence="2 3" key="1">
    <citation type="submission" date="2024-03" db="EMBL/GenBank/DDBJ databases">
        <title>Adaptation during the transition from Ophiocordyceps entomopathogen to insect associate is accompanied by gene loss and intensified selection.</title>
        <authorList>
            <person name="Ward C.M."/>
            <person name="Onetto C.A."/>
            <person name="Borneman A.R."/>
        </authorList>
    </citation>
    <scope>NUCLEOTIDE SEQUENCE [LARGE SCALE GENOMIC DNA]</scope>
    <source>
        <strain evidence="2">AWRI1</strain>
        <tissue evidence="2">Single Adult Female</tissue>
    </source>
</reference>
<feature type="region of interest" description="Disordered" evidence="1">
    <location>
        <begin position="1"/>
        <end position="22"/>
    </location>
</feature>
<evidence type="ECO:0000256" key="1">
    <source>
        <dbReference type="SAM" id="MobiDB-lite"/>
    </source>
</evidence>
<proteinExistence type="predicted"/>
<protein>
    <submittedName>
        <fullName evidence="2">Uncharacterized protein</fullName>
    </submittedName>
</protein>
<dbReference type="Proteomes" id="UP001367676">
    <property type="component" value="Unassembled WGS sequence"/>
</dbReference>
<name>A0AAN9TR23_9HEMI</name>
<comment type="caution">
    <text evidence="2">The sequence shown here is derived from an EMBL/GenBank/DDBJ whole genome shotgun (WGS) entry which is preliminary data.</text>
</comment>
<gene>
    <name evidence="2" type="ORF">V9T40_004865</name>
</gene>
<organism evidence="2 3">
    <name type="scientific">Parthenolecanium corni</name>
    <dbReference type="NCBI Taxonomy" id="536013"/>
    <lineage>
        <taxon>Eukaryota</taxon>
        <taxon>Metazoa</taxon>
        <taxon>Ecdysozoa</taxon>
        <taxon>Arthropoda</taxon>
        <taxon>Hexapoda</taxon>
        <taxon>Insecta</taxon>
        <taxon>Pterygota</taxon>
        <taxon>Neoptera</taxon>
        <taxon>Paraneoptera</taxon>
        <taxon>Hemiptera</taxon>
        <taxon>Sternorrhyncha</taxon>
        <taxon>Coccoidea</taxon>
        <taxon>Coccidae</taxon>
        <taxon>Parthenolecanium</taxon>
    </lineage>
</organism>
<accession>A0AAN9TR23</accession>
<dbReference type="AlphaFoldDB" id="A0AAN9TR23"/>
<dbReference type="EMBL" id="JBBCAQ010000032">
    <property type="protein sequence ID" value="KAK7583902.1"/>
    <property type="molecule type" value="Genomic_DNA"/>
</dbReference>